<dbReference type="PANTHER" id="PTHR12526">
    <property type="entry name" value="GLYCOSYLTRANSFERASE"/>
    <property type="match status" value="1"/>
</dbReference>
<dbReference type="GO" id="GO:0016757">
    <property type="term" value="F:glycosyltransferase activity"/>
    <property type="evidence" value="ECO:0007669"/>
    <property type="project" value="TreeGrafter"/>
</dbReference>
<dbReference type="Gene3D" id="3.40.50.2000">
    <property type="entry name" value="Glycogen Phosphorylase B"/>
    <property type="match status" value="2"/>
</dbReference>
<protein>
    <submittedName>
        <fullName evidence="1">Glycosyl transferase family 1</fullName>
    </submittedName>
</protein>
<evidence type="ECO:0000313" key="1">
    <source>
        <dbReference type="EMBL" id="GCE09033.1"/>
    </source>
</evidence>
<dbReference type="OrthoDB" id="9807209at2"/>
<organism evidence="1 2">
    <name type="scientific">Dictyobacter aurantiacus</name>
    <dbReference type="NCBI Taxonomy" id="1936993"/>
    <lineage>
        <taxon>Bacteria</taxon>
        <taxon>Bacillati</taxon>
        <taxon>Chloroflexota</taxon>
        <taxon>Ktedonobacteria</taxon>
        <taxon>Ktedonobacterales</taxon>
        <taxon>Dictyobacteraceae</taxon>
        <taxon>Dictyobacter</taxon>
    </lineage>
</organism>
<dbReference type="PANTHER" id="PTHR12526:SF600">
    <property type="entry name" value="GLYCOSYL TRANSFERASE GROUP 1"/>
    <property type="match status" value="1"/>
</dbReference>
<dbReference type="AlphaFoldDB" id="A0A401ZQ74"/>
<accession>A0A401ZQ74</accession>
<comment type="caution">
    <text evidence="1">The sequence shown here is derived from an EMBL/GenBank/DDBJ whole genome shotgun (WGS) entry which is preliminary data.</text>
</comment>
<dbReference type="Pfam" id="PF13692">
    <property type="entry name" value="Glyco_trans_1_4"/>
    <property type="match status" value="1"/>
</dbReference>
<gene>
    <name evidence="1" type="ORF">KDAU_63620</name>
</gene>
<dbReference type="EMBL" id="BIFQ01000002">
    <property type="protein sequence ID" value="GCE09033.1"/>
    <property type="molecule type" value="Genomic_DNA"/>
</dbReference>
<keyword evidence="1" id="KW-0808">Transferase</keyword>
<proteinExistence type="predicted"/>
<dbReference type="RefSeq" id="WP_160146242.1">
    <property type="nucleotide sequence ID" value="NZ_BIFQ01000002.1"/>
</dbReference>
<reference evidence="2" key="1">
    <citation type="submission" date="2018-12" db="EMBL/GenBank/DDBJ databases">
        <title>Tengunoibacter tsumagoiensis gen. nov., sp. nov., Dictyobacter kobayashii sp. nov., D. alpinus sp. nov., and D. joshuensis sp. nov. and description of Dictyobacteraceae fam. nov. within the order Ktedonobacterales isolated from Tengu-no-mugimeshi.</title>
        <authorList>
            <person name="Wang C.M."/>
            <person name="Zheng Y."/>
            <person name="Sakai Y."/>
            <person name="Toyoda A."/>
            <person name="Minakuchi Y."/>
            <person name="Abe K."/>
            <person name="Yokota A."/>
            <person name="Yabe S."/>
        </authorList>
    </citation>
    <scope>NUCLEOTIDE SEQUENCE [LARGE SCALE GENOMIC DNA]</scope>
    <source>
        <strain evidence="2">S-27</strain>
    </source>
</reference>
<dbReference type="Proteomes" id="UP000287224">
    <property type="component" value="Unassembled WGS sequence"/>
</dbReference>
<dbReference type="CDD" id="cd03801">
    <property type="entry name" value="GT4_PimA-like"/>
    <property type="match status" value="1"/>
</dbReference>
<sequence length="420" mass="47494">MRILFITPQVPSRIQARSFHLLKELSREHDIALVALLMHQDELTLLKEIEPYCVSIDLVPHSQWRIYRNRLLALASRVPLHIASYRSPMLIQCLKEVIQRQRIELIQAQGAELVPALNSLRDEVQVPIVYDAINCASWRLQQTLDTQHRPLPGWFARNALQRMLHFEQSALGQFEQIVSIDASERDRLGLLMGRLHNIKVVRNGVDTNYFKPRRSRPEHSSTLVFCSHLDTCANAEAILHFCAHILPLIWQQKPETTLTIVGPHPPLEVKSLAEDARITVTGYVPDVRPYLDQAAVALDPLLVPAGHQSNILEALAMEIPVVTTPRCSRSLGTLNGQQLLVAEGSQSYAEAVLTLLNYPLLARAIGEQGRKFVLNHYSWACAAAVLNQIYVELSGRTELCHTETPLPFTHNSHTEHIRKM</sequence>
<name>A0A401ZQ74_9CHLR</name>
<keyword evidence="2" id="KW-1185">Reference proteome</keyword>
<evidence type="ECO:0000313" key="2">
    <source>
        <dbReference type="Proteomes" id="UP000287224"/>
    </source>
</evidence>
<dbReference type="SUPFAM" id="SSF53756">
    <property type="entry name" value="UDP-Glycosyltransferase/glycogen phosphorylase"/>
    <property type="match status" value="1"/>
</dbReference>